<dbReference type="RefSeq" id="WP_353063828.1">
    <property type="nucleotide sequence ID" value="NZ_CP132942.1"/>
</dbReference>
<keyword evidence="1" id="KW-0732">Signal</keyword>
<organism evidence="2">
    <name type="scientific">Tunturiibacter psychrotolerans</name>
    <dbReference type="NCBI Taxonomy" id="3069686"/>
    <lineage>
        <taxon>Bacteria</taxon>
        <taxon>Pseudomonadati</taxon>
        <taxon>Acidobacteriota</taxon>
        <taxon>Terriglobia</taxon>
        <taxon>Terriglobales</taxon>
        <taxon>Acidobacteriaceae</taxon>
        <taxon>Tunturiibacter</taxon>
    </lineage>
</organism>
<reference evidence="2" key="1">
    <citation type="submission" date="2023-08" db="EMBL/GenBank/DDBJ databases">
        <authorList>
            <person name="Messyasz A."/>
            <person name="Mannisto M.K."/>
            <person name="Kerkhof L.J."/>
            <person name="Haggblom M."/>
        </authorList>
    </citation>
    <scope>NUCLEOTIDE SEQUENCE</scope>
    <source>
        <strain evidence="2">X5P6</strain>
    </source>
</reference>
<feature type="chain" id="PRO_5043560381" evidence="1">
    <location>
        <begin position="29"/>
        <end position="722"/>
    </location>
</feature>
<dbReference type="PROSITE" id="PS51257">
    <property type="entry name" value="PROKAR_LIPOPROTEIN"/>
    <property type="match status" value="1"/>
</dbReference>
<dbReference type="KEGG" id="tpsc:RBB77_21600"/>
<sequence>MALRKFYGALLACVLAFLVVGCSGGSSSNPPSGPISVSFLTAPPSSLATGATTGLVAQVTNDSTGAGVSWTVSCGGSSCGSISPSSTGNGQTTTYTAPSTVPSPATVTITATSVADNTKSAPATVTITSSGAAISVAFASQPPSSLAINATTSIAAIVTNDSKNAGVTWTVTCGSTSCGSFNPTTTASNAATTYTAPSTVPSPATVTVTATSVTDKTKSASATVTITSSSTSVLADGNYVLHVSGQDLNGPYFLVAAFNVKSGAITGGEQDFSDPNIGSSDALVPAQSSIISTGSGNNIQIVLATANTQIGVNGMETIHGTFVSNTRMLISEFDAAAAATGSLDLQTTAATPSGGFAFSMNGNDDSSDNNQISFGGVLNFTGATLSTSNSVFDIADADGTVLTQQTFSSGSVSAPDAYGRVTVNLTPSTASNVPTIALSAYIVDGHTIQIIESQGDGLNADMGGTALAQGSNANNFSTASVSGSTYVDGSIGSDSVGSLILGGSFVFGAGNTASGQLAFNDLENVTPNSFSGANYQVSSTGRVAITNVIPSNLSNITLTFIMYLDGSGNAMIMGVDGVQQTSGSAYQQTATPTYQGNYALAVQGSLYGPVLNNGEVITLPYGAAGPVAINSNAITGFTDYTSQDANPPNFSPFDTYSNATLSGQVNSPSTGNLSVTGLNSYTTGQAGQFGYYPIDSNRLLAIELDENAQGLLVMESSVQPQQ</sequence>
<name>A0AAU7ZPY1_9BACT</name>
<feature type="signal peptide" evidence="1">
    <location>
        <begin position="1"/>
        <end position="28"/>
    </location>
</feature>
<protein>
    <submittedName>
        <fullName evidence="2">Uncharacterized protein</fullName>
    </submittedName>
</protein>
<evidence type="ECO:0000256" key="1">
    <source>
        <dbReference type="SAM" id="SignalP"/>
    </source>
</evidence>
<evidence type="ECO:0000313" key="2">
    <source>
        <dbReference type="EMBL" id="XCB32986.1"/>
    </source>
</evidence>
<proteinExistence type="predicted"/>
<dbReference type="EMBL" id="CP132942">
    <property type="protein sequence ID" value="XCB32986.1"/>
    <property type="molecule type" value="Genomic_DNA"/>
</dbReference>
<gene>
    <name evidence="2" type="ORF">RBB77_21600</name>
</gene>
<dbReference type="AlphaFoldDB" id="A0AAU7ZPY1"/>
<accession>A0AAU7ZPY1</accession>
<reference evidence="2" key="2">
    <citation type="journal article" date="2024" name="Environ. Microbiol.">
        <title>Genome analysis and description of Tunturibacter gen. nov. expands the diversity of Terriglobia in tundra soils.</title>
        <authorList>
            <person name="Messyasz A."/>
            <person name="Mannisto M.K."/>
            <person name="Kerkhof L.J."/>
            <person name="Haggblom M.M."/>
        </authorList>
    </citation>
    <scope>NUCLEOTIDE SEQUENCE</scope>
    <source>
        <strain evidence="2">X5P6</strain>
    </source>
</reference>